<reference evidence="1" key="1">
    <citation type="submission" date="2023-08" db="EMBL/GenBank/DDBJ databases">
        <authorList>
            <person name="Chen Y."/>
            <person name="Shah S."/>
            <person name="Dougan E. K."/>
            <person name="Thang M."/>
            <person name="Chan C."/>
        </authorList>
    </citation>
    <scope>NUCLEOTIDE SEQUENCE</scope>
</reference>
<sequence length="100" mass="10544">MLAESQRHCQILPREHMRTLAGHWPGEPAASQRTAGAFKRAAESLNVMDLLTQSRRSSAPAAASLTHREAGVGAQSTGSVAHAMLTSNTQGAGRPSTQLL</sequence>
<evidence type="ECO:0000313" key="1">
    <source>
        <dbReference type="EMBL" id="CAJ1404381.1"/>
    </source>
</evidence>
<comment type="caution">
    <text evidence="1">The sequence shown here is derived from an EMBL/GenBank/DDBJ whole genome shotgun (WGS) entry which is preliminary data.</text>
</comment>
<dbReference type="AlphaFoldDB" id="A0AA36JEV9"/>
<protein>
    <submittedName>
        <fullName evidence="1">Uncharacterized protein</fullName>
    </submittedName>
</protein>
<dbReference type="EMBL" id="CAUJNA010003538">
    <property type="protein sequence ID" value="CAJ1404381.1"/>
    <property type="molecule type" value="Genomic_DNA"/>
</dbReference>
<name>A0AA36JEV9_9DINO</name>
<gene>
    <name evidence="1" type="ORF">EVOR1521_LOCUS26834</name>
</gene>
<keyword evidence="2" id="KW-1185">Reference proteome</keyword>
<organism evidence="1 2">
    <name type="scientific">Effrenium voratum</name>
    <dbReference type="NCBI Taxonomy" id="2562239"/>
    <lineage>
        <taxon>Eukaryota</taxon>
        <taxon>Sar</taxon>
        <taxon>Alveolata</taxon>
        <taxon>Dinophyceae</taxon>
        <taxon>Suessiales</taxon>
        <taxon>Symbiodiniaceae</taxon>
        <taxon>Effrenium</taxon>
    </lineage>
</organism>
<dbReference type="Proteomes" id="UP001178507">
    <property type="component" value="Unassembled WGS sequence"/>
</dbReference>
<proteinExistence type="predicted"/>
<evidence type="ECO:0000313" key="2">
    <source>
        <dbReference type="Proteomes" id="UP001178507"/>
    </source>
</evidence>
<accession>A0AA36JEV9</accession>